<feature type="transmembrane region" description="Helical" evidence="2">
    <location>
        <begin position="65"/>
        <end position="86"/>
    </location>
</feature>
<organism evidence="4 5">
    <name type="scientific">Catenaria anguillulae PL171</name>
    <dbReference type="NCBI Taxonomy" id="765915"/>
    <lineage>
        <taxon>Eukaryota</taxon>
        <taxon>Fungi</taxon>
        <taxon>Fungi incertae sedis</taxon>
        <taxon>Blastocladiomycota</taxon>
        <taxon>Blastocladiomycetes</taxon>
        <taxon>Blastocladiales</taxon>
        <taxon>Catenariaceae</taxon>
        <taxon>Catenaria</taxon>
    </lineage>
</organism>
<dbReference type="Proteomes" id="UP000193411">
    <property type="component" value="Unassembled WGS sequence"/>
</dbReference>
<sequence length="154" mass="16380">MTMTSFFICLLMTVALAFSKSMFSATVPEFARLFRILTVSSGLLCVWVTYAQLDLIFLPWDEWKSFNMTIMLVWMSVNSVIANNYLIGLRSKSSSLAKQSSHGGRSSGLGTVSGSQPKKDETSTNVTAIAASSQRGSLSPAPIGAGLGNGTPGA</sequence>
<feature type="region of interest" description="Disordered" evidence="1">
    <location>
        <begin position="96"/>
        <end position="154"/>
    </location>
</feature>
<evidence type="ECO:0000313" key="4">
    <source>
        <dbReference type="EMBL" id="ORZ34197.1"/>
    </source>
</evidence>
<evidence type="ECO:0000256" key="3">
    <source>
        <dbReference type="SAM" id="SignalP"/>
    </source>
</evidence>
<feature type="transmembrane region" description="Helical" evidence="2">
    <location>
        <begin position="33"/>
        <end position="53"/>
    </location>
</feature>
<feature type="compositionally biased region" description="Polar residues" evidence="1">
    <location>
        <begin position="123"/>
        <end position="137"/>
    </location>
</feature>
<proteinExistence type="predicted"/>
<dbReference type="EMBL" id="MCFL01000030">
    <property type="protein sequence ID" value="ORZ34197.1"/>
    <property type="molecule type" value="Genomic_DNA"/>
</dbReference>
<protein>
    <submittedName>
        <fullName evidence="4">Uncharacterized protein</fullName>
    </submittedName>
</protein>
<reference evidence="4 5" key="1">
    <citation type="submission" date="2016-07" db="EMBL/GenBank/DDBJ databases">
        <title>Pervasive Adenine N6-methylation of Active Genes in Fungi.</title>
        <authorList>
            <consortium name="DOE Joint Genome Institute"/>
            <person name="Mondo S.J."/>
            <person name="Dannebaum R.O."/>
            <person name="Kuo R.C."/>
            <person name="Labutti K."/>
            <person name="Haridas S."/>
            <person name="Kuo A."/>
            <person name="Salamov A."/>
            <person name="Ahrendt S.R."/>
            <person name="Lipzen A."/>
            <person name="Sullivan W."/>
            <person name="Andreopoulos W.B."/>
            <person name="Clum A."/>
            <person name="Lindquist E."/>
            <person name="Daum C."/>
            <person name="Ramamoorthy G.K."/>
            <person name="Gryganskyi A."/>
            <person name="Culley D."/>
            <person name="Magnuson J.K."/>
            <person name="James T.Y."/>
            <person name="O'Malley M.A."/>
            <person name="Stajich J.E."/>
            <person name="Spatafora J.W."/>
            <person name="Visel A."/>
            <person name="Grigoriev I.V."/>
        </authorList>
    </citation>
    <scope>NUCLEOTIDE SEQUENCE [LARGE SCALE GENOMIC DNA]</scope>
    <source>
        <strain evidence="4 5">PL171</strain>
    </source>
</reference>
<evidence type="ECO:0000313" key="5">
    <source>
        <dbReference type="Proteomes" id="UP000193411"/>
    </source>
</evidence>
<keyword evidence="5" id="KW-1185">Reference proteome</keyword>
<dbReference type="AlphaFoldDB" id="A0A1Y2HHW2"/>
<keyword evidence="2" id="KW-0812">Transmembrane</keyword>
<name>A0A1Y2HHW2_9FUNG</name>
<keyword evidence="2" id="KW-1133">Transmembrane helix</keyword>
<accession>A0A1Y2HHW2</accession>
<feature type="chain" id="PRO_5013141618" evidence="3">
    <location>
        <begin position="18"/>
        <end position="154"/>
    </location>
</feature>
<keyword evidence="3" id="KW-0732">Signal</keyword>
<evidence type="ECO:0000256" key="1">
    <source>
        <dbReference type="SAM" id="MobiDB-lite"/>
    </source>
</evidence>
<comment type="caution">
    <text evidence="4">The sequence shown here is derived from an EMBL/GenBank/DDBJ whole genome shotgun (WGS) entry which is preliminary data.</text>
</comment>
<evidence type="ECO:0000256" key="2">
    <source>
        <dbReference type="SAM" id="Phobius"/>
    </source>
</evidence>
<feature type="signal peptide" evidence="3">
    <location>
        <begin position="1"/>
        <end position="17"/>
    </location>
</feature>
<feature type="compositionally biased region" description="Polar residues" evidence="1">
    <location>
        <begin position="102"/>
        <end position="116"/>
    </location>
</feature>
<gene>
    <name evidence="4" type="ORF">BCR44DRAFT_1436765</name>
</gene>
<keyword evidence="2" id="KW-0472">Membrane</keyword>
<feature type="compositionally biased region" description="Gly residues" evidence="1">
    <location>
        <begin position="145"/>
        <end position="154"/>
    </location>
</feature>